<gene>
    <name evidence="1" type="ORF">ACFFH4_26465</name>
</gene>
<dbReference type="EMBL" id="JBHLTR010000131">
    <property type="protein sequence ID" value="MFC0562376.1"/>
    <property type="molecule type" value="Genomic_DNA"/>
</dbReference>
<sequence>MVGWQYVYATTLSLMSSEKKSNRYQGANEKIDKRTVGYQRRKEAVKKSTEPCFTY</sequence>
<evidence type="ECO:0000313" key="1">
    <source>
        <dbReference type="EMBL" id="MFC0562376.1"/>
    </source>
</evidence>
<dbReference type="RefSeq" id="WP_273844873.1">
    <property type="nucleotide sequence ID" value="NZ_JBHLTR010000131.1"/>
</dbReference>
<accession>A0ABV6NNM2</accession>
<protein>
    <submittedName>
        <fullName evidence="1">Uncharacterized protein</fullName>
    </submittedName>
</protein>
<comment type="caution">
    <text evidence="1">The sequence shown here is derived from an EMBL/GenBank/DDBJ whole genome shotgun (WGS) entry which is preliminary data.</text>
</comment>
<dbReference type="Proteomes" id="UP001589833">
    <property type="component" value="Unassembled WGS sequence"/>
</dbReference>
<proteinExistence type="predicted"/>
<name>A0ABV6NNM2_9BACI</name>
<reference evidence="1 2" key="1">
    <citation type="submission" date="2024-09" db="EMBL/GenBank/DDBJ databases">
        <authorList>
            <person name="Sun Q."/>
            <person name="Mori K."/>
        </authorList>
    </citation>
    <scope>NUCLEOTIDE SEQUENCE [LARGE SCALE GENOMIC DNA]</scope>
    <source>
        <strain evidence="1 2">NCAIM B.02301</strain>
    </source>
</reference>
<evidence type="ECO:0000313" key="2">
    <source>
        <dbReference type="Proteomes" id="UP001589833"/>
    </source>
</evidence>
<keyword evidence="2" id="KW-1185">Reference proteome</keyword>
<organism evidence="1 2">
    <name type="scientific">Halalkalibacter alkalisediminis</name>
    <dbReference type="NCBI Taxonomy" id="935616"/>
    <lineage>
        <taxon>Bacteria</taxon>
        <taxon>Bacillati</taxon>
        <taxon>Bacillota</taxon>
        <taxon>Bacilli</taxon>
        <taxon>Bacillales</taxon>
        <taxon>Bacillaceae</taxon>
        <taxon>Halalkalibacter</taxon>
    </lineage>
</organism>